<evidence type="ECO:0000313" key="2">
    <source>
        <dbReference type="EMBL" id="KAE8282279.1"/>
    </source>
</evidence>
<comment type="caution">
    <text evidence="2">The sequence shown here is derived from an EMBL/GenBank/DDBJ whole genome shotgun (WGS) entry which is preliminary data.</text>
</comment>
<feature type="compositionally biased region" description="Polar residues" evidence="1">
    <location>
        <begin position="105"/>
        <end position="118"/>
    </location>
</feature>
<feature type="compositionally biased region" description="Gly residues" evidence="1">
    <location>
        <begin position="46"/>
        <end position="55"/>
    </location>
</feature>
<organism evidence="2 3">
    <name type="scientific">Larimichthys crocea</name>
    <name type="common">Large yellow croaker</name>
    <name type="synonym">Pseudosciaena crocea</name>
    <dbReference type="NCBI Taxonomy" id="215358"/>
    <lineage>
        <taxon>Eukaryota</taxon>
        <taxon>Metazoa</taxon>
        <taxon>Chordata</taxon>
        <taxon>Craniata</taxon>
        <taxon>Vertebrata</taxon>
        <taxon>Euteleostomi</taxon>
        <taxon>Actinopterygii</taxon>
        <taxon>Neopterygii</taxon>
        <taxon>Teleostei</taxon>
        <taxon>Neoteleostei</taxon>
        <taxon>Acanthomorphata</taxon>
        <taxon>Eupercaria</taxon>
        <taxon>Sciaenidae</taxon>
        <taxon>Larimichthys</taxon>
    </lineage>
</organism>
<name>A0A6G0HST1_LARCR</name>
<accession>A0A6G0HST1</accession>
<evidence type="ECO:0000313" key="3">
    <source>
        <dbReference type="Proteomes" id="UP000424527"/>
    </source>
</evidence>
<dbReference type="Proteomes" id="UP000424527">
    <property type="component" value="Unassembled WGS sequence"/>
</dbReference>
<reference evidence="2 3" key="1">
    <citation type="submission" date="2019-07" db="EMBL/GenBank/DDBJ databases">
        <title>Chromosome genome assembly for large yellow croaker.</title>
        <authorList>
            <person name="Xiao S."/>
        </authorList>
    </citation>
    <scope>NUCLEOTIDE SEQUENCE [LARGE SCALE GENOMIC DNA]</scope>
    <source>
        <strain evidence="2">JMULYC20181020</strain>
        <tissue evidence="2">Muscle</tissue>
    </source>
</reference>
<keyword evidence="3" id="KW-1185">Reference proteome</keyword>
<dbReference type="EMBL" id="REGW02000019">
    <property type="protein sequence ID" value="KAE8282279.1"/>
    <property type="molecule type" value="Genomic_DNA"/>
</dbReference>
<protein>
    <submittedName>
        <fullName evidence="2">CCR4-NOT transcription complex subunit 3</fullName>
    </submittedName>
</protein>
<dbReference type="AlphaFoldDB" id="A0A6G0HST1"/>
<feature type="compositionally biased region" description="Low complexity" evidence="1">
    <location>
        <begin position="128"/>
        <end position="148"/>
    </location>
</feature>
<feature type="compositionally biased region" description="Low complexity" evidence="1">
    <location>
        <begin position="56"/>
        <end position="76"/>
    </location>
</feature>
<feature type="compositionally biased region" description="Low complexity" evidence="1">
    <location>
        <begin position="155"/>
        <end position="171"/>
    </location>
</feature>
<feature type="region of interest" description="Disordered" evidence="1">
    <location>
        <begin position="34"/>
        <end position="175"/>
    </location>
</feature>
<feature type="region of interest" description="Disordered" evidence="1">
    <location>
        <begin position="193"/>
        <end position="266"/>
    </location>
</feature>
<sequence>MSGSITTSPMSSSLGLSGMPASLSNVASLLSAPPRRLRSGSCSGAVGSGLPGSLGGVITTSTNSSLGSIGSGSITRGRSHREQRRQLGISGSGVVGGNSSLSIRPPSQQKQNGSTSYSAVLADSPTDSALNSASQSQSSQPSSLTSSAIQPKDTGPSLLGSLSLSSSSPSPAFYSEAKTVSGSSLLNGPLSYSQSSDIIKPQEPPSSLKSMAERAALSSGMEGDVPSLHLTPDIFPSSTTAPSGPPSAPQPSLSEVSIPPSLGVCPLGPVPLSKDQLYQQAMEEAAWTHMPTRPTPRGSGST</sequence>
<proteinExistence type="predicted"/>
<gene>
    <name evidence="2" type="ORF">D5F01_LYC19679</name>
</gene>
<evidence type="ECO:0000256" key="1">
    <source>
        <dbReference type="SAM" id="MobiDB-lite"/>
    </source>
</evidence>